<organism evidence="1 2">
    <name type="scientific">Streptococcus agalactiae</name>
    <dbReference type="NCBI Taxonomy" id="1311"/>
    <lineage>
        <taxon>Bacteria</taxon>
        <taxon>Bacillati</taxon>
        <taxon>Bacillota</taxon>
        <taxon>Bacilli</taxon>
        <taxon>Lactobacillales</taxon>
        <taxon>Streptococcaceae</taxon>
        <taxon>Streptococcus</taxon>
    </lineage>
</organism>
<accession>A0A0H1DJJ8</accession>
<proteinExistence type="predicted"/>
<dbReference type="Proteomes" id="UP000035346">
    <property type="component" value="Unassembled WGS sequence"/>
</dbReference>
<dbReference type="AlphaFoldDB" id="A0A0H1DJJ8"/>
<name>A0A0H1DJJ8_STRAG</name>
<dbReference type="EMBL" id="LBKL01000087">
    <property type="protein sequence ID" value="KLL36094.1"/>
    <property type="molecule type" value="Genomic_DNA"/>
</dbReference>
<protein>
    <submittedName>
        <fullName evidence="1">Uncharacterized protein</fullName>
    </submittedName>
</protein>
<evidence type="ECO:0000313" key="1">
    <source>
        <dbReference type="EMBL" id="KLL36094.1"/>
    </source>
</evidence>
<reference evidence="1 2" key="1">
    <citation type="journal article" date="2015" name="PLoS ONE">
        <title>Genomic analysis reveals the molecular basis for capsule loss in the group B streptococcus population.</title>
        <authorList>
            <consortium name="DEVANI Consortium"/>
            <person name="Rosini R."/>
            <person name="Campisi E."/>
            <person name="De Chiara M."/>
            <person name="Tettelin H."/>
            <person name="Rinaudo D."/>
            <person name="Toniolo C."/>
            <person name="Metruccio M."/>
            <person name="Guidotti S."/>
            <person name="Sorensen U.B."/>
            <person name="Kilian M."/>
            <person name="Ramirez M."/>
            <person name="Janulczyk R."/>
            <person name="Donati C."/>
            <person name="Grandi G."/>
            <person name="Margarit I."/>
        </authorList>
    </citation>
    <scope>NUCLEOTIDE SEQUENCE [LARGE SCALE GENOMIC DNA]</scope>
    <source>
        <strain evidence="1 2">DK-B-USS-215</strain>
    </source>
</reference>
<comment type="caution">
    <text evidence="1">The sequence shown here is derived from an EMBL/GenBank/DDBJ whole genome shotgun (WGS) entry which is preliminary data.</text>
</comment>
<evidence type="ECO:0000313" key="2">
    <source>
        <dbReference type="Proteomes" id="UP000035346"/>
    </source>
</evidence>
<dbReference type="RefSeq" id="WP_000890368.1">
    <property type="nucleotide sequence ID" value="NZ_CP038809.1"/>
</dbReference>
<sequence>MLEKIYHFLLNYPLRIYEPFVALLVISILNLSIKMIKQKKSQYLSGKIKGYKMIGRGFLPGEIYYKECLFKYYCAEIGFVILLVIYGCIILLKISKGIK</sequence>
<gene>
    <name evidence="1" type="ORF">WA04_09500</name>
</gene>